<dbReference type="PANTHER" id="PTHR10815:SF13">
    <property type="entry name" value="METHYLATED-DNA--PROTEIN-CYSTEINE METHYLTRANSFERASE"/>
    <property type="match status" value="1"/>
</dbReference>
<evidence type="ECO:0000256" key="6">
    <source>
        <dbReference type="ARBA" id="ARBA00022679"/>
    </source>
</evidence>
<evidence type="ECO:0000256" key="7">
    <source>
        <dbReference type="ARBA" id="ARBA00022763"/>
    </source>
</evidence>
<feature type="domain" description="Methylated-DNA-[protein]-cysteine S-methyltransferase DNA binding" evidence="12">
    <location>
        <begin position="1"/>
        <end position="80"/>
    </location>
</feature>
<dbReference type="InterPro" id="IPR014048">
    <property type="entry name" value="MethylDNA_cys_MeTrfase_DNA-bd"/>
</dbReference>
<keyword evidence="6" id="KW-0808">Transferase</keyword>
<dbReference type="GO" id="GO:0006281">
    <property type="term" value="P:DNA repair"/>
    <property type="evidence" value="ECO:0007669"/>
    <property type="project" value="UniProtKB-KW"/>
</dbReference>
<dbReference type="InParanoid" id="A0A0C3KB39"/>
<comment type="similarity">
    <text evidence="2">Belongs to the MGMT family.</text>
</comment>
<gene>
    <name evidence="13" type="ORF">M404DRAFT_138326</name>
</gene>
<dbReference type="SUPFAM" id="SSF46767">
    <property type="entry name" value="Methylated DNA-protein cysteine methyltransferase, C-terminal domain"/>
    <property type="match status" value="1"/>
</dbReference>
<evidence type="ECO:0000256" key="9">
    <source>
        <dbReference type="ARBA" id="ARBA00030795"/>
    </source>
</evidence>
<evidence type="ECO:0000256" key="2">
    <source>
        <dbReference type="ARBA" id="ARBA00008711"/>
    </source>
</evidence>
<dbReference type="Pfam" id="PF01035">
    <property type="entry name" value="DNA_binding_1"/>
    <property type="match status" value="1"/>
</dbReference>
<evidence type="ECO:0000313" key="13">
    <source>
        <dbReference type="EMBL" id="KIO06817.1"/>
    </source>
</evidence>
<keyword evidence="8" id="KW-0234">DNA repair</keyword>
<dbReference type="NCBIfam" id="TIGR00589">
    <property type="entry name" value="ogt"/>
    <property type="match status" value="1"/>
</dbReference>
<proteinExistence type="inferred from homology"/>
<keyword evidence="5" id="KW-0489">Methyltransferase</keyword>
<dbReference type="InterPro" id="IPR036388">
    <property type="entry name" value="WH-like_DNA-bd_sf"/>
</dbReference>
<accession>A0A0C3KB39</accession>
<evidence type="ECO:0000256" key="8">
    <source>
        <dbReference type="ARBA" id="ARBA00023204"/>
    </source>
</evidence>
<reference evidence="13 14" key="1">
    <citation type="submission" date="2014-04" db="EMBL/GenBank/DDBJ databases">
        <authorList>
            <consortium name="DOE Joint Genome Institute"/>
            <person name="Kuo A."/>
            <person name="Kohler A."/>
            <person name="Costa M.D."/>
            <person name="Nagy L.G."/>
            <person name="Floudas D."/>
            <person name="Copeland A."/>
            <person name="Barry K.W."/>
            <person name="Cichocki N."/>
            <person name="Veneault-Fourrey C."/>
            <person name="LaButti K."/>
            <person name="Lindquist E.A."/>
            <person name="Lipzen A."/>
            <person name="Lundell T."/>
            <person name="Morin E."/>
            <person name="Murat C."/>
            <person name="Sun H."/>
            <person name="Tunlid A."/>
            <person name="Henrissat B."/>
            <person name="Grigoriev I.V."/>
            <person name="Hibbett D.S."/>
            <person name="Martin F."/>
            <person name="Nordberg H.P."/>
            <person name="Cantor M.N."/>
            <person name="Hua S.X."/>
        </authorList>
    </citation>
    <scope>NUCLEOTIDE SEQUENCE [LARGE SCALE GENOMIC DNA]</scope>
    <source>
        <strain evidence="13 14">Marx 270</strain>
    </source>
</reference>
<dbReference type="Gene3D" id="1.10.10.10">
    <property type="entry name" value="Winged helix-like DNA-binding domain superfamily/Winged helix DNA-binding domain"/>
    <property type="match status" value="1"/>
</dbReference>
<evidence type="ECO:0000256" key="1">
    <source>
        <dbReference type="ARBA" id="ARBA00001286"/>
    </source>
</evidence>
<dbReference type="InterPro" id="IPR001497">
    <property type="entry name" value="MethylDNA_cys_MeTrfase_AS"/>
</dbReference>
<dbReference type="PROSITE" id="PS00374">
    <property type="entry name" value="MGMT"/>
    <property type="match status" value="1"/>
</dbReference>
<reference evidence="14" key="2">
    <citation type="submission" date="2015-01" db="EMBL/GenBank/DDBJ databases">
        <title>Evolutionary Origins and Diversification of the Mycorrhizal Mutualists.</title>
        <authorList>
            <consortium name="DOE Joint Genome Institute"/>
            <consortium name="Mycorrhizal Genomics Consortium"/>
            <person name="Kohler A."/>
            <person name="Kuo A."/>
            <person name="Nagy L.G."/>
            <person name="Floudas D."/>
            <person name="Copeland A."/>
            <person name="Barry K.W."/>
            <person name="Cichocki N."/>
            <person name="Veneault-Fourrey C."/>
            <person name="LaButti K."/>
            <person name="Lindquist E.A."/>
            <person name="Lipzen A."/>
            <person name="Lundell T."/>
            <person name="Morin E."/>
            <person name="Murat C."/>
            <person name="Riley R."/>
            <person name="Ohm R."/>
            <person name="Sun H."/>
            <person name="Tunlid A."/>
            <person name="Henrissat B."/>
            <person name="Grigoriev I.V."/>
            <person name="Hibbett D.S."/>
            <person name="Martin F."/>
        </authorList>
    </citation>
    <scope>NUCLEOTIDE SEQUENCE [LARGE SCALE GENOMIC DNA]</scope>
    <source>
        <strain evidence="14">Marx 270</strain>
    </source>
</reference>
<dbReference type="GO" id="GO:0003908">
    <property type="term" value="F:methylated-DNA-[protein]-cysteine S-methyltransferase activity"/>
    <property type="evidence" value="ECO:0007669"/>
    <property type="project" value="UniProtKB-EC"/>
</dbReference>
<dbReference type="HOGENOM" id="CLU_000445_52_3_1"/>
<protein>
    <recommendedName>
        <fullName evidence="4">Methylated-DNA--protein-cysteine methyltransferase</fullName>
        <ecNumber evidence="3">2.1.1.63</ecNumber>
    </recommendedName>
    <alternativeName>
        <fullName evidence="9">6-O-methylguanine-DNA methyltransferase</fullName>
    </alternativeName>
    <alternativeName>
        <fullName evidence="10">O-6-methylguanine-DNA-alkyltransferase</fullName>
    </alternativeName>
</protein>
<dbReference type="STRING" id="870435.A0A0C3KB39"/>
<evidence type="ECO:0000256" key="3">
    <source>
        <dbReference type="ARBA" id="ARBA00011918"/>
    </source>
</evidence>
<evidence type="ECO:0000256" key="10">
    <source>
        <dbReference type="ARBA" id="ARBA00031621"/>
    </source>
</evidence>
<sequence length="97" mass="10470">VYDFTRKVPCGRVTTYKDVCTAIGRGSPRSVGAALRNNPFAPSVPCHRVIASNCYVGGFLGEWGASRCSAKIHMLTNEGVEFTTDGYLANKGVVWRG</sequence>
<dbReference type="GO" id="GO:0032259">
    <property type="term" value="P:methylation"/>
    <property type="evidence" value="ECO:0007669"/>
    <property type="project" value="UniProtKB-KW"/>
</dbReference>
<dbReference type="EC" id="2.1.1.63" evidence="3"/>
<keyword evidence="7" id="KW-0227">DNA damage</keyword>
<dbReference type="AlphaFoldDB" id="A0A0C3KB39"/>
<evidence type="ECO:0000256" key="5">
    <source>
        <dbReference type="ARBA" id="ARBA00022603"/>
    </source>
</evidence>
<dbReference type="EMBL" id="KN831962">
    <property type="protein sequence ID" value="KIO06817.1"/>
    <property type="molecule type" value="Genomic_DNA"/>
</dbReference>
<evidence type="ECO:0000256" key="4">
    <source>
        <dbReference type="ARBA" id="ARBA00015377"/>
    </source>
</evidence>
<keyword evidence="14" id="KW-1185">Reference proteome</keyword>
<evidence type="ECO:0000259" key="12">
    <source>
        <dbReference type="Pfam" id="PF01035"/>
    </source>
</evidence>
<dbReference type="PANTHER" id="PTHR10815">
    <property type="entry name" value="METHYLATED-DNA--PROTEIN-CYSTEINE METHYLTRANSFERASE"/>
    <property type="match status" value="1"/>
</dbReference>
<name>A0A0C3KB39_PISTI</name>
<feature type="non-terminal residue" evidence="13">
    <location>
        <position position="1"/>
    </location>
</feature>
<dbReference type="CDD" id="cd06445">
    <property type="entry name" value="ATase"/>
    <property type="match status" value="1"/>
</dbReference>
<evidence type="ECO:0000313" key="14">
    <source>
        <dbReference type="Proteomes" id="UP000054217"/>
    </source>
</evidence>
<dbReference type="InterPro" id="IPR036217">
    <property type="entry name" value="MethylDNA_cys_MeTrfase_DNAb"/>
</dbReference>
<dbReference type="Proteomes" id="UP000054217">
    <property type="component" value="Unassembled WGS sequence"/>
</dbReference>
<comment type="catalytic activity">
    <reaction evidence="1">
        <text>a 4-O-methyl-thymidine in DNA + L-cysteinyl-[protein] = a thymidine in DNA + S-methyl-L-cysteinyl-[protein]</text>
        <dbReference type="Rhea" id="RHEA:53428"/>
        <dbReference type="Rhea" id="RHEA-COMP:10131"/>
        <dbReference type="Rhea" id="RHEA-COMP:10132"/>
        <dbReference type="Rhea" id="RHEA-COMP:13555"/>
        <dbReference type="Rhea" id="RHEA-COMP:13556"/>
        <dbReference type="ChEBI" id="CHEBI:29950"/>
        <dbReference type="ChEBI" id="CHEBI:82612"/>
        <dbReference type="ChEBI" id="CHEBI:137386"/>
        <dbReference type="ChEBI" id="CHEBI:137387"/>
        <dbReference type="EC" id="2.1.1.63"/>
    </reaction>
</comment>
<dbReference type="OrthoDB" id="1907495at2759"/>
<comment type="catalytic activity">
    <reaction evidence="11">
        <text>a 6-O-methyl-2'-deoxyguanosine in DNA + L-cysteinyl-[protein] = S-methyl-L-cysteinyl-[protein] + a 2'-deoxyguanosine in DNA</text>
        <dbReference type="Rhea" id="RHEA:24000"/>
        <dbReference type="Rhea" id="RHEA-COMP:10131"/>
        <dbReference type="Rhea" id="RHEA-COMP:10132"/>
        <dbReference type="Rhea" id="RHEA-COMP:11367"/>
        <dbReference type="Rhea" id="RHEA-COMP:11368"/>
        <dbReference type="ChEBI" id="CHEBI:29950"/>
        <dbReference type="ChEBI" id="CHEBI:82612"/>
        <dbReference type="ChEBI" id="CHEBI:85445"/>
        <dbReference type="ChEBI" id="CHEBI:85448"/>
        <dbReference type="EC" id="2.1.1.63"/>
    </reaction>
</comment>
<evidence type="ECO:0000256" key="11">
    <source>
        <dbReference type="ARBA" id="ARBA00049348"/>
    </source>
</evidence>
<organism evidence="13 14">
    <name type="scientific">Pisolithus tinctorius Marx 270</name>
    <dbReference type="NCBI Taxonomy" id="870435"/>
    <lineage>
        <taxon>Eukaryota</taxon>
        <taxon>Fungi</taxon>
        <taxon>Dikarya</taxon>
        <taxon>Basidiomycota</taxon>
        <taxon>Agaricomycotina</taxon>
        <taxon>Agaricomycetes</taxon>
        <taxon>Agaricomycetidae</taxon>
        <taxon>Boletales</taxon>
        <taxon>Sclerodermatineae</taxon>
        <taxon>Pisolithaceae</taxon>
        <taxon>Pisolithus</taxon>
    </lineage>
</organism>